<dbReference type="Proteomes" id="UP000095392">
    <property type="component" value="Unassembled WGS sequence"/>
</dbReference>
<evidence type="ECO:0000313" key="2">
    <source>
        <dbReference type="Proteomes" id="UP000095392"/>
    </source>
</evidence>
<comment type="caution">
    <text evidence="1">The sequence shown here is derived from an EMBL/GenBank/DDBJ whole genome shotgun (WGS) entry which is preliminary data.</text>
</comment>
<name>A0AB36FMY8_ALTMA</name>
<evidence type="ECO:0000313" key="1">
    <source>
        <dbReference type="EMBL" id="OES24812.1"/>
    </source>
</evidence>
<gene>
    <name evidence="1" type="ORF">BFV95_4571</name>
</gene>
<sequence length="42" mass="4698">MYRLNQGFLVSIPLRALFAGFFLLFLGRCDALPIANASYTSE</sequence>
<proteinExistence type="predicted"/>
<accession>A0AB36FMY8</accession>
<organism evidence="1 2">
    <name type="scientific">Alteromonas macleodii</name>
    <name type="common">Pseudoalteromonas macleodii</name>
    <dbReference type="NCBI Taxonomy" id="28108"/>
    <lineage>
        <taxon>Bacteria</taxon>
        <taxon>Pseudomonadati</taxon>
        <taxon>Pseudomonadota</taxon>
        <taxon>Gammaproteobacteria</taxon>
        <taxon>Alteromonadales</taxon>
        <taxon>Alteromonadaceae</taxon>
        <taxon>Alteromonas/Salinimonas group</taxon>
        <taxon>Alteromonas</taxon>
    </lineage>
</organism>
<dbReference type="EMBL" id="MIPY01000058">
    <property type="protein sequence ID" value="OES24812.1"/>
    <property type="molecule type" value="Genomic_DNA"/>
</dbReference>
<reference evidence="1 2" key="1">
    <citation type="submission" date="2016-09" db="EMBL/GenBank/DDBJ databases">
        <title>Draft Genome Sequence of four Alteromonas macleodii strains isolated from copper coupons and grown long-term at elevated copper levels.</title>
        <authorList>
            <person name="Cusick K."/>
            <person name="Dale J."/>
            <person name="Little B."/>
            <person name="Biffinger J."/>
        </authorList>
    </citation>
    <scope>NUCLEOTIDE SEQUENCE [LARGE SCALE GENOMIC DNA]</scope>
    <source>
        <strain evidence="1 2">KCP01</strain>
    </source>
</reference>
<dbReference type="AlphaFoldDB" id="A0AB36FMY8"/>
<evidence type="ECO:0008006" key="3">
    <source>
        <dbReference type="Google" id="ProtNLM"/>
    </source>
</evidence>
<protein>
    <recommendedName>
        <fullName evidence="3">Lipoprotein</fullName>
    </recommendedName>
</protein>
<keyword evidence="2" id="KW-1185">Reference proteome</keyword>